<dbReference type="RefSeq" id="WP_015281210.1">
    <property type="nucleotide sequence ID" value="NC_019940.1"/>
</dbReference>
<name>L0GZ14_9GAMM</name>
<evidence type="ECO:0000313" key="3">
    <source>
        <dbReference type="Proteomes" id="UP000010816"/>
    </source>
</evidence>
<accession>L0GZ14</accession>
<dbReference type="InterPro" id="IPR018961">
    <property type="entry name" value="DnaJ_homolog_subfam-C_membr-28"/>
</dbReference>
<feature type="domain" description="DnaJ homologue subfamily C member 28 conserved" evidence="1">
    <location>
        <begin position="18"/>
        <end position="84"/>
    </location>
</feature>
<dbReference type="Proteomes" id="UP000010816">
    <property type="component" value="Chromosome"/>
</dbReference>
<gene>
    <name evidence="2" type="ORF">Thimo_2338</name>
</gene>
<proteinExistence type="predicted"/>
<organism evidence="2 3">
    <name type="scientific">Thioflavicoccus mobilis 8321</name>
    <dbReference type="NCBI Taxonomy" id="765912"/>
    <lineage>
        <taxon>Bacteria</taxon>
        <taxon>Pseudomonadati</taxon>
        <taxon>Pseudomonadota</taxon>
        <taxon>Gammaproteobacteria</taxon>
        <taxon>Chromatiales</taxon>
        <taxon>Chromatiaceae</taxon>
        <taxon>Thioflavicoccus</taxon>
    </lineage>
</organism>
<dbReference type="STRING" id="765912.Thimo_2338"/>
<evidence type="ECO:0000313" key="2">
    <source>
        <dbReference type="EMBL" id="AGA91077.1"/>
    </source>
</evidence>
<protein>
    <recommendedName>
        <fullName evidence="1">DnaJ homologue subfamily C member 28 conserved domain-containing protein</fullName>
    </recommendedName>
</protein>
<dbReference type="PATRIC" id="fig|765912.4.peg.2288"/>
<dbReference type="HOGENOM" id="CLU_129296_0_0_6"/>
<sequence>MKLPPTPSASALGLIDQLAEQQIREAIGRGELENLPGAGRPLKLEDLSMVPEALRAGYLLLKNSGFLPPELETLRELRDVEALIDRIEDPALRAQELKRLRLLELRLREAGHDLSRAVEAEYRDKLQARLGGG</sequence>
<dbReference type="OrthoDB" id="9798476at2"/>
<dbReference type="Pfam" id="PF09350">
    <property type="entry name" value="DJC28_CD"/>
    <property type="match status" value="1"/>
</dbReference>
<dbReference type="AlphaFoldDB" id="L0GZ14"/>
<keyword evidence="3" id="KW-1185">Reference proteome</keyword>
<dbReference type="EMBL" id="CP003051">
    <property type="protein sequence ID" value="AGA91077.1"/>
    <property type="molecule type" value="Genomic_DNA"/>
</dbReference>
<dbReference type="eggNOG" id="ENOG5032TNY">
    <property type="taxonomic scope" value="Bacteria"/>
</dbReference>
<reference evidence="2 3" key="1">
    <citation type="submission" date="2011-09" db="EMBL/GenBank/DDBJ databases">
        <title>Complete sequence of chromosome of Thioflavicoccus mobilis 8321.</title>
        <authorList>
            <consortium name="US DOE Joint Genome Institute"/>
            <person name="Lucas S."/>
            <person name="Han J."/>
            <person name="Lapidus A."/>
            <person name="Cheng J.-F."/>
            <person name="Goodwin L."/>
            <person name="Pitluck S."/>
            <person name="Peters L."/>
            <person name="Ovchinnikova G."/>
            <person name="Lu M."/>
            <person name="Detter J.C."/>
            <person name="Han C."/>
            <person name="Tapia R."/>
            <person name="Land M."/>
            <person name="Hauser L."/>
            <person name="Kyrpides N."/>
            <person name="Ivanova N."/>
            <person name="Pagani I."/>
            <person name="Vogl K."/>
            <person name="Liu Z."/>
            <person name="Imhoff J."/>
            <person name="Thiel V."/>
            <person name="Frigaard N.-U."/>
            <person name="Bryant D."/>
            <person name="Woyke T."/>
        </authorList>
    </citation>
    <scope>NUCLEOTIDE SEQUENCE [LARGE SCALE GENOMIC DNA]</scope>
    <source>
        <strain evidence="2 3">8321</strain>
    </source>
</reference>
<evidence type="ECO:0000259" key="1">
    <source>
        <dbReference type="Pfam" id="PF09350"/>
    </source>
</evidence>
<dbReference type="KEGG" id="tmb:Thimo_2338"/>
<dbReference type="PANTHER" id="PTHR39158:SF1">
    <property type="entry name" value="DNAJ HOMOLOG SUBFAMILY C MEMBER 28"/>
    <property type="match status" value="1"/>
</dbReference>
<dbReference type="PANTHER" id="PTHR39158">
    <property type="entry name" value="OS08G0560600 PROTEIN"/>
    <property type="match status" value="1"/>
</dbReference>
<dbReference type="InterPro" id="IPR052573">
    <property type="entry name" value="DnaJ_C_subfamily_28"/>
</dbReference>